<reference evidence="2" key="1">
    <citation type="journal article" date="2014" name="Front. Microbiol.">
        <title>High frequency of phylogenetically diverse reductive dehalogenase-homologous genes in deep subseafloor sedimentary metagenomes.</title>
        <authorList>
            <person name="Kawai M."/>
            <person name="Futagami T."/>
            <person name="Toyoda A."/>
            <person name="Takaki Y."/>
            <person name="Nishi S."/>
            <person name="Hori S."/>
            <person name="Arai W."/>
            <person name="Tsubouchi T."/>
            <person name="Morono Y."/>
            <person name="Uchiyama I."/>
            <person name="Ito T."/>
            <person name="Fujiyama A."/>
            <person name="Inagaki F."/>
            <person name="Takami H."/>
        </authorList>
    </citation>
    <scope>NUCLEOTIDE SEQUENCE</scope>
    <source>
        <strain evidence="2">Expedition CK06-06</strain>
    </source>
</reference>
<name>X0ZAD2_9ZZZZ</name>
<feature type="transmembrane region" description="Helical" evidence="1">
    <location>
        <begin position="75"/>
        <end position="97"/>
    </location>
</feature>
<evidence type="ECO:0000313" key="2">
    <source>
        <dbReference type="EMBL" id="GAG57368.1"/>
    </source>
</evidence>
<feature type="transmembrane region" description="Helical" evidence="1">
    <location>
        <begin position="46"/>
        <end position="68"/>
    </location>
</feature>
<gene>
    <name evidence="2" type="ORF">S01H4_03431</name>
</gene>
<keyword evidence="1" id="KW-1133">Transmembrane helix</keyword>
<keyword evidence="1" id="KW-0472">Membrane</keyword>
<comment type="caution">
    <text evidence="2">The sequence shown here is derived from an EMBL/GenBank/DDBJ whole genome shotgun (WGS) entry which is preliminary data.</text>
</comment>
<keyword evidence="1" id="KW-0812">Transmembrane</keyword>
<sequence>MGKFTYAVLMVFLIEMALWLFAGTEYSQSTLFAIISDPSTLLSNPLYILITVTLVAFGAAAIIPGNLFQVNIYALYAGLSAIFISFSVSIVHLWQFIYGELSGITIEFALPITILIIAPFLVTYILATVEWVRSNQ</sequence>
<feature type="transmembrane region" description="Helical" evidence="1">
    <location>
        <begin position="109"/>
        <end position="132"/>
    </location>
</feature>
<organism evidence="2">
    <name type="scientific">marine sediment metagenome</name>
    <dbReference type="NCBI Taxonomy" id="412755"/>
    <lineage>
        <taxon>unclassified sequences</taxon>
        <taxon>metagenomes</taxon>
        <taxon>ecological metagenomes</taxon>
    </lineage>
</organism>
<proteinExistence type="predicted"/>
<evidence type="ECO:0000256" key="1">
    <source>
        <dbReference type="SAM" id="Phobius"/>
    </source>
</evidence>
<accession>X0ZAD2</accession>
<dbReference type="EMBL" id="BART01000840">
    <property type="protein sequence ID" value="GAG57368.1"/>
    <property type="molecule type" value="Genomic_DNA"/>
</dbReference>
<protein>
    <submittedName>
        <fullName evidence="2">Uncharacterized protein</fullName>
    </submittedName>
</protein>
<dbReference type="AlphaFoldDB" id="X0ZAD2"/>